<dbReference type="InterPro" id="IPR009071">
    <property type="entry name" value="HMG_box_dom"/>
</dbReference>
<keyword evidence="5" id="KW-1185">Reference proteome</keyword>
<dbReference type="AlphaFoldDB" id="A0AAE9JAP8"/>
<feature type="compositionally biased region" description="Polar residues" evidence="2">
    <location>
        <begin position="209"/>
        <end position="224"/>
    </location>
</feature>
<dbReference type="PROSITE" id="PS50118">
    <property type="entry name" value="HMG_BOX_2"/>
    <property type="match status" value="1"/>
</dbReference>
<keyword evidence="1" id="KW-0238">DNA-binding</keyword>
<organism evidence="4 5">
    <name type="scientific">Caenorhabditis briggsae</name>
    <dbReference type="NCBI Taxonomy" id="6238"/>
    <lineage>
        <taxon>Eukaryota</taxon>
        <taxon>Metazoa</taxon>
        <taxon>Ecdysozoa</taxon>
        <taxon>Nematoda</taxon>
        <taxon>Chromadorea</taxon>
        <taxon>Rhabditida</taxon>
        <taxon>Rhabditina</taxon>
        <taxon>Rhabditomorpha</taxon>
        <taxon>Rhabditoidea</taxon>
        <taxon>Rhabditidae</taxon>
        <taxon>Peloderinae</taxon>
        <taxon>Caenorhabditis</taxon>
    </lineage>
</organism>
<feature type="region of interest" description="Disordered" evidence="2">
    <location>
        <begin position="336"/>
        <end position="370"/>
    </location>
</feature>
<dbReference type="SMART" id="SM00398">
    <property type="entry name" value="HMG"/>
    <property type="match status" value="1"/>
</dbReference>
<feature type="domain" description="HMG box" evidence="3">
    <location>
        <begin position="4"/>
        <end position="64"/>
    </location>
</feature>
<dbReference type="InterPro" id="IPR036910">
    <property type="entry name" value="HMG_box_dom_sf"/>
</dbReference>
<dbReference type="Gene3D" id="1.10.30.10">
    <property type="entry name" value="High mobility group box domain"/>
    <property type="match status" value="1"/>
</dbReference>
<dbReference type="GO" id="GO:0005634">
    <property type="term" value="C:nucleus"/>
    <property type="evidence" value="ECO:0007669"/>
    <property type="project" value="UniProtKB-UniRule"/>
</dbReference>
<proteinExistence type="predicted"/>
<dbReference type="Proteomes" id="UP000829354">
    <property type="component" value="Chromosome II"/>
</dbReference>
<gene>
    <name evidence="4" type="ORF">L5515_015834</name>
</gene>
<evidence type="ECO:0000313" key="4">
    <source>
        <dbReference type="EMBL" id="UMM20634.1"/>
    </source>
</evidence>
<feature type="compositionally biased region" description="Low complexity" evidence="2">
    <location>
        <begin position="190"/>
        <end position="202"/>
    </location>
</feature>
<dbReference type="Pfam" id="PF00505">
    <property type="entry name" value="HMG_box"/>
    <property type="match status" value="1"/>
</dbReference>
<dbReference type="GO" id="GO:0003677">
    <property type="term" value="F:DNA binding"/>
    <property type="evidence" value="ECO:0007669"/>
    <property type="project" value="UniProtKB-UniRule"/>
</dbReference>
<feature type="DNA-binding region" description="HMG box" evidence="1">
    <location>
        <begin position="4"/>
        <end position="64"/>
    </location>
</feature>
<reference evidence="4 5" key="1">
    <citation type="submission" date="2022-04" db="EMBL/GenBank/DDBJ databases">
        <title>Chromosome-level reference genomes for two strains of Caenorhabditis briggsae: an improved platform for comparative genomics.</title>
        <authorList>
            <person name="Stevens L."/>
            <person name="Andersen E."/>
        </authorList>
    </citation>
    <scope>NUCLEOTIDE SEQUENCE [LARGE SCALE GENOMIC DNA]</scope>
    <source>
        <strain evidence="4">VX34</strain>
        <tissue evidence="4">Whole-organism</tissue>
    </source>
</reference>
<evidence type="ECO:0000256" key="2">
    <source>
        <dbReference type="SAM" id="MobiDB-lite"/>
    </source>
</evidence>
<keyword evidence="1" id="KW-0539">Nucleus</keyword>
<protein>
    <recommendedName>
        <fullName evidence="3">HMG box domain-containing protein</fullName>
    </recommendedName>
</protein>
<accession>A0AAE9JAP8</accession>
<sequence>MSSSKNHKSAFKLWLSDSRPFLEERFKNLSNEELSKKISEIWRTGLQPDVKKSYLEKEKELKEKGTMSSNFSFWILAKLRENGLFDERMSVKENWKYLKEETKNWYKEEFVKYRANPVENITNCSTSIAFRLEHVGSENQYFHAENQQNGQFSENFETINGTYQTESQYSCDDNFQKDSQLSQNTRRIQKQSQNSKIQNSRSFQKKSENQNFRFSNPQLAENSRLQFSRNSQFQNLTSSKNFGESSSQNLSGNLQNSTLGKRKYVLKIVDCRENLLKRSKNFENVILKNQFSPKNQMPDLMPYGEDQNWTQNHNNLAENLAENGPTKNLIQEFFVAPPPPENGQNDVDWDYGAPESPESSPEDVGIQNPEIPKISYKRKYENWPVLDPNEKIFFDLPDGPRWL</sequence>
<evidence type="ECO:0000259" key="3">
    <source>
        <dbReference type="PROSITE" id="PS50118"/>
    </source>
</evidence>
<evidence type="ECO:0000313" key="5">
    <source>
        <dbReference type="Proteomes" id="UP000829354"/>
    </source>
</evidence>
<dbReference type="SUPFAM" id="SSF47095">
    <property type="entry name" value="HMG-box"/>
    <property type="match status" value="1"/>
</dbReference>
<feature type="region of interest" description="Disordered" evidence="2">
    <location>
        <begin position="189"/>
        <end position="224"/>
    </location>
</feature>
<name>A0AAE9JAP8_CAEBR</name>
<evidence type="ECO:0000256" key="1">
    <source>
        <dbReference type="PROSITE-ProRule" id="PRU00267"/>
    </source>
</evidence>
<dbReference type="EMBL" id="CP092621">
    <property type="protein sequence ID" value="UMM20634.1"/>
    <property type="molecule type" value="Genomic_DNA"/>
</dbReference>